<dbReference type="RefSeq" id="WP_003469757.1">
    <property type="nucleotide sequence ID" value="NZ_APML01000040.1"/>
</dbReference>
<dbReference type="Proteomes" id="UP000012283">
    <property type="component" value="Unassembled WGS sequence"/>
</dbReference>
<dbReference type="InterPro" id="IPR008135">
    <property type="entry name" value="Competence-induced_CinA"/>
</dbReference>
<dbReference type="Pfam" id="PF02464">
    <property type="entry name" value="CinA"/>
    <property type="match status" value="1"/>
</dbReference>
<evidence type="ECO:0000313" key="3">
    <source>
        <dbReference type="EMBL" id="ENH96523.1"/>
    </source>
</evidence>
<protein>
    <recommendedName>
        <fullName evidence="1">Putative competence-damage inducible protein</fullName>
    </recommendedName>
</protein>
<dbReference type="OrthoDB" id="9801454at2"/>
<dbReference type="NCBIfam" id="NF001813">
    <property type="entry name" value="PRK00549.1"/>
    <property type="match status" value="1"/>
</dbReference>
<dbReference type="InterPro" id="IPR008136">
    <property type="entry name" value="CinA_C"/>
</dbReference>
<dbReference type="HAMAP" id="MF_00226_B">
    <property type="entry name" value="CinA_B"/>
    <property type="match status" value="1"/>
</dbReference>
<reference evidence="3 4" key="1">
    <citation type="submission" date="2013-03" db="EMBL/GenBank/DDBJ databases">
        <title>Draft genome sequence of Gracibacillus halophilus YIM-C55.5, a moderately halophilic and thermophilic organism from the Xiaochaidamu salt lake.</title>
        <authorList>
            <person name="Sugumar T."/>
            <person name="Polireddy D.R."/>
            <person name="Antony A."/>
            <person name="Madhava Y.R."/>
            <person name="Sivakumar N."/>
        </authorList>
    </citation>
    <scope>NUCLEOTIDE SEQUENCE [LARGE SCALE GENOMIC DNA]</scope>
    <source>
        <strain evidence="3 4">YIM-C55.5</strain>
    </source>
</reference>
<comment type="caution">
    <text evidence="3">The sequence shown here is derived from an EMBL/GenBank/DDBJ whole genome shotgun (WGS) entry which is preliminary data.</text>
</comment>
<dbReference type="PATRIC" id="fig|1308866.3.peg.2060"/>
<dbReference type="InterPro" id="IPR036653">
    <property type="entry name" value="CinA-like_C"/>
</dbReference>
<dbReference type="InterPro" id="IPR050101">
    <property type="entry name" value="CinA"/>
</dbReference>
<accession>N4W8C6</accession>
<dbReference type="SUPFAM" id="SSF142433">
    <property type="entry name" value="CinA-like"/>
    <property type="match status" value="1"/>
</dbReference>
<evidence type="ECO:0000313" key="4">
    <source>
        <dbReference type="Proteomes" id="UP000012283"/>
    </source>
</evidence>
<dbReference type="InterPro" id="IPR036425">
    <property type="entry name" value="MoaB/Mog-like_dom_sf"/>
</dbReference>
<dbReference type="Pfam" id="PF00994">
    <property type="entry name" value="MoCF_biosynth"/>
    <property type="match status" value="1"/>
</dbReference>
<dbReference type="STRING" id="1308866.J416_10156"/>
<dbReference type="CDD" id="cd00885">
    <property type="entry name" value="cinA"/>
    <property type="match status" value="1"/>
</dbReference>
<evidence type="ECO:0000256" key="1">
    <source>
        <dbReference type="HAMAP-Rule" id="MF_00226"/>
    </source>
</evidence>
<keyword evidence="4" id="KW-1185">Reference proteome</keyword>
<dbReference type="InterPro" id="IPR001453">
    <property type="entry name" value="MoaB/Mog_dom"/>
</dbReference>
<dbReference type="Gene3D" id="3.30.70.2860">
    <property type="match status" value="1"/>
</dbReference>
<dbReference type="PIRSF" id="PIRSF006728">
    <property type="entry name" value="CinA"/>
    <property type="match status" value="1"/>
</dbReference>
<dbReference type="NCBIfam" id="TIGR00199">
    <property type="entry name" value="PncC_domain"/>
    <property type="match status" value="1"/>
</dbReference>
<dbReference type="NCBIfam" id="TIGR00200">
    <property type="entry name" value="cinA_nterm"/>
    <property type="match status" value="1"/>
</dbReference>
<dbReference type="PANTHER" id="PTHR13939:SF0">
    <property type="entry name" value="NMN AMIDOHYDROLASE-LIKE PROTEIN YFAY"/>
    <property type="match status" value="1"/>
</dbReference>
<dbReference type="eggNOG" id="COG1058">
    <property type="taxonomic scope" value="Bacteria"/>
</dbReference>
<dbReference type="eggNOG" id="COG1546">
    <property type="taxonomic scope" value="Bacteria"/>
</dbReference>
<feature type="domain" description="MoaB/Mog" evidence="2">
    <location>
        <begin position="7"/>
        <end position="174"/>
    </location>
</feature>
<dbReference type="AlphaFoldDB" id="N4W8C6"/>
<dbReference type="InterPro" id="IPR041424">
    <property type="entry name" value="CinA_KH"/>
</dbReference>
<comment type="similarity">
    <text evidence="1">Belongs to the CinA family.</text>
</comment>
<dbReference type="PANTHER" id="PTHR13939">
    <property type="entry name" value="NICOTINAMIDE-NUCLEOTIDE AMIDOHYDROLASE PNCC"/>
    <property type="match status" value="1"/>
</dbReference>
<dbReference type="Pfam" id="PF18146">
    <property type="entry name" value="CinA_KH"/>
    <property type="match status" value="1"/>
</dbReference>
<proteinExistence type="inferred from homology"/>
<dbReference type="Gene3D" id="3.40.980.10">
    <property type="entry name" value="MoaB/Mog-like domain"/>
    <property type="match status" value="1"/>
</dbReference>
<dbReference type="SMART" id="SM00852">
    <property type="entry name" value="MoCF_biosynth"/>
    <property type="match status" value="1"/>
</dbReference>
<evidence type="ECO:0000259" key="2">
    <source>
        <dbReference type="SMART" id="SM00852"/>
    </source>
</evidence>
<gene>
    <name evidence="1" type="primary">cinA</name>
    <name evidence="3" type="ORF">J416_10156</name>
</gene>
<dbReference type="EMBL" id="APML01000040">
    <property type="protein sequence ID" value="ENH96523.1"/>
    <property type="molecule type" value="Genomic_DNA"/>
</dbReference>
<name>N4W8C6_9BACI</name>
<dbReference type="Gene3D" id="3.90.950.20">
    <property type="entry name" value="CinA-like"/>
    <property type="match status" value="1"/>
</dbReference>
<dbReference type="SUPFAM" id="SSF53218">
    <property type="entry name" value="Molybdenum cofactor biosynthesis proteins"/>
    <property type="match status" value="1"/>
</dbReference>
<organism evidence="3 4">
    <name type="scientific">Gracilibacillus halophilus YIM-C55.5</name>
    <dbReference type="NCBI Taxonomy" id="1308866"/>
    <lineage>
        <taxon>Bacteria</taxon>
        <taxon>Bacillati</taxon>
        <taxon>Bacillota</taxon>
        <taxon>Bacilli</taxon>
        <taxon>Bacillales</taxon>
        <taxon>Bacillaceae</taxon>
        <taxon>Gracilibacillus</taxon>
    </lineage>
</organism>
<sequence length="413" mass="45615">MKNVKAEIISVGTELLLGQIVNSNAAWMSKKLANIGVSVYYHTVVGDNLQRLRDVFELAADRSDVVFVTGGLGPTEDDLTREAFEQVSGLKVVEDENILQHIADFFKKRNMQMTPNNRKQAHVFEGSKIFDNQVGIAPGIQVEYNDVQWLFMPGVPREMQAIMDNKILPFVAEYYSLDAIIQSRVLRFIGIGESQLEHQLQDMISEQTNPTIAPLATEGEVSIRLTAKAFNPKEADQLIDEVEDRIMGSVGDYFYGYNDTSIDQKVFDLLQKKHLTIASAESFTAGGFASKLAARSGASSIFHGSAVVYQPESKQKVLGVSKRVIDDDGTVSQACAEDMAIQVRDVYQSDVGISFTGVAGPNPSEGKEVGTVFISIATKQNVATHKFLFHGDREAIQTRSIKKGYALLYQMLQ</sequence>
<dbReference type="NCBIfam" id="TIGR00177">
    <property type="entry name" value="molyb_syn"/>
    <property type="match status" value="1"/>
</dbReference>